<feature type="transmembrane region" description="Helical" evidence="6">
    <location>
        <begin position="268"/>
        <end position="295"/>
    </location>
</feature>
<evidence type="ECO:0000256" key="6">
    <source>
        <dbReference type="SAM" id="Phobius"/>
    </source>
</evidence>
<keyword evidence="3 6" id="KW-0812">Transmembrane</keyword>
<evidence type="ECO:0000256" key="4">
    <source>
        <dbReference type="ARBA" id="ARBA00022989"/>
    </source>
</evidence>
<dbReference type="PANTHER" id="PTHR30569">
    <property type="entry name" value="CYTOSINE TRANSPORTER CODB"/>
    <property type="match status" value="1"/>
</dbReference>
<dbReference type="Gene3D" id="1.10.4160.10">
    <property type="entry name" value="Hydantoin permease"/>
    <property type="match status" value="1"/>
</dbReference>
<evidence type="ECO:0000256" key="3">
    <source>
        <dbReference type="ARBA" id="ARBA00022692"/>
    </source>
</evidence>
<dbReference type="InterPro" id="IPR030191">
    <property type="entry name" value="CodB"/>
</dbReference>
<feature type="transmembrane region" description="Helical" evidence="6">
    <location>
        <begin position="239"/>
        <end position="262"/>
    </location>
</feature>
<evidence type="ECO:0000256" key="2">
    <source>
        <dbReference type="ARBA" id="ARBA00008974"/>
    </source>
</evidence>
<feature type="transmembrane region" description="Helical" evidence="6">
    <location>
        <begin position="169"/>
        <end position="189"/>
    </location>
</feature>
<feature type="transmembrane region" description="Helical" evidence="6">
    <location>
        <begin position="372"/>
        <end position="394"/>
    </location>
</feature>
<proteinExistence type="inferred from homology"/>
<comment type="caution">
    <text evidence="7">The sequence shown here is derived from an EMBL/GenBank/DDBJ whole genome shotgun (WGS) entry which is preliminary data.</text>
</comment>
<feature type="transmembrane region" description="Helical" evidence="6">
    <location>
        <begin position="143"/>
        <end position="162"/>
    </location>
</feature>
<comment type="similarity">
    <text evidence="2">Belongs to the purine-cytosine permease (2.A.39) family.</text>
</comment>
<accession>A0ABU9T240</accession>
<keyword evidence="4 6" id="KW-1133">Transmembrane helix</keyword>
<evidence type="ECO:0000313" key="7">
    <source>
        <dbReference type="EMBL" id="MEM5499776.1"/>
    </source>
</evidence>
<gene>
    <name evidence="7" type="ORF">WNY77_20365</name>
</gene>
<feature type="transmembrane region" description="Helical" evidence="6">
    <location>
        <begin position="96"/>
        <end position="120"/>
    </location>
</feature>
<sequence length="439" mass="47220">MTDKHSAATATSLNDYATTPVPQSETVNGIGIGMINGGLAFAVPGLITGIQLGDALGLEQSIFAFLLGGLTLAILGTVTGLVGMHNRFSSCMTIKFVFGTSGANVINLAFVVSLLGWYGINVDLFSQVSQQLLLKYTDSAPEAWQLEMLFGVLITVITIWGFKTIERITNLLVPILFAIVVYLLVQSFGYAQSDPTSEIMSGSMTFGEGVSAVVGSFIVSVVLMPDFSRYAAKPVDTVYASFLPFLLINSFVYVVAAFAGIVVADSDILSVMLVLGLGGLAFFLLLISCCVTNVINLYSCGLGIIAVFPKCKEWQCIVAAGVLGTVVASFDLLDNFTNFLFSLSIIFTPVAAIYVVDFFIVRRCEKYTLQHLALNQSLNIRAIIAWVIGVSTSMASNQGWITITTIEVFDAVLLTLPAYYLLSRSKIKARSKLTESHPQ</sequence>
<organism evidence="7 8">
    <name type="scientific">Paraglaciecola mesophila</name>
    <dbReference type="NCBI Taxonomy" id="197222"/>
    <lineage>
        <taxon>Bacteria</taxon>
        <taxon>Pseudomonadati</taxon>
        <taxon>Pseudomonadota</taxon>
        <taxon>Gammaproteobacteria</taxon>
        <taxon>Alteromonadales</taxon>
        <taxon>Alteromonadaceae</taxon>
        <taxon>Paraglaciecola</taxon>
    </lineage>
</organism>
<name>A0ABU9T240_9ALTE</name>
<protein>
    <submittedName>
        <fullName evidence="7">Cytosine permease</fullName>
    </submittedName>
</protein>
<dbReference type="Pfam" id="PF02133">
    <property type="entry name" value="Transp_cyt_pur"/>
    <property type="match status" value="1"/>
</dbReference>
<dbReference type="RefSeq" id="WP_342882788.1">
    <property type="nucleotide sequence ID" value="NZ_JBBMQS010000018.1"/>
</dbReference>
<dbReference type="InterPro" id="IPR001248">
    <property type="entry name" value="Pur-cyt_permease"/>
</dbReference>
<feature type="transmembrane region" description="Helical" evidence="6">
    <location>
        <begin position="316"/>
        <end position="333"/>
    </location>
</feature>
<feature type="transmembrane region" description="Helical" evidence="6">
    <location>
        <begin position="339"/>
        <end position="360"/>
    </location>
</feature>
<reference evidence="7 8" key="1">
    <citation type="submission" date="2024-03" db="EMBL/GenBank/DDBJ databases">
        <title>Community enrichment and isolation of bacterial strains for fucoidan degradation.</title>
        <authorList>
            <person name="Sichert A."/>
        </authorList>
    </citation>
    <scope>NUCLEOTIDE SEQUENCE [LARGE SCALE GENOMIC DNA]</scope>
    <source>
        <strain evidence="7 8">AS12</strain>
    </source>
</reference>
<dbReference type="Proteomes" id="UP001461163">
    <property type="component" value="Unassembled WGS sequence"/>
</dbReference>
<keyword evidence="8" id="KW-1185">Reference proteome</keyword>
<evidence type="ECO:0000256" key="5">
    <source>
        <dbReference type="ARBA" id="ARBA00023136"/>
    </source>
</evidence>
<feature type="transmembrane region" description="Helical" evidence="6">
    <location>
        <begin position="209"/>
        <end position="227"/>
    </location>
</feature>
<evidence type="ECO:0000256" key="1">
    <source>
        <dbReference type="ARBA" id="ARBA00004141"/>
    </source>
</evidence>
<dbReference type="EMBL" id="JBBMQS010000018">
    <property type="protein sequence ID" value="MEM5499776.1"/>
    <property type="molecule type" value="Genomic_DNA"/>
</dbReference>
<feature type="transmembrane region" description="Helical" evidence="6">
    <location>
        <begin position="400"/>
        <end position="422"/>
    </location>
</feature>
<feature type="transmembrane region" description="Helical" evidence="6">
    <location>
        <begin position="62"/>
        <end position="84"/>
    </location>
</feature>
<comment type="subcellular location">
    <subcellularLocation>
        <location evidence="1">Membrane</location>
        <topology evidence="1">Multi-pass membrane protein</topology>
    </subcellularLocation>
</comment>
<evidence type="ECO:0000313" key="8">
    <source>
        <dbReference type="Proteomes" id="UP001461163"/>
    </source>
</evidence>
<dbReference type="PANTHER" id="PTHR30569:SF0">
    <property type="entry name" value="CYTOSINE PERMEASE"/>
    <property type="match status" value="1"/>
</dbReference>
<keyword evidence="5 6" id="KW-0472">Membrane</keyword>